<keyword evidence="2 6" id="KW-0812">Transmembrane</keyword>
<reference evidence="9" key="1">
    <citation type="submission" date="2020-07" db="EMBL/GenBank/DDBJ databases">
        <authorList>
            <person name="Lin J."/>
        </authorList>
    </citation>
    <scope>NUCLEOTIDE SEQUENCE</scope>
</reference>
<dbReference type="InterPro" id="IPR003388">
    <property type="entry name" value="Reticulon"/>
</dbReference>
<dbReference type="PANTHER" id="PTHR10994">
    <property type="entry name" value="RETICULON"/>
    <property type="match status" value="1"/>
</dbReference>
<evidence type="ECO:0000313" key="9">
    <source>
        <dbReference type="EMBL" id="CAD1841855.1"/>
    </source>
</evidence>
<accession>A0A6V7QG79</accession>
<gene>
    <name evidence="9" type="ORF">CB5_LOCUS25066</name>
</gene>
<dbReference type="InterPro" id="IPR045064">
    <property type="entry name" value="Reticulon-like"/>
</dbReference>
<protein>
    <recommendedName>
        <fullName evidence="6">Reticulon-like protein</fullName>
    </recommendedName>
</protein>
<organism evidence="9">
    <name type="scientific">Ananas comosus var. bracteatus</name>
    <name type="common">red pineapple</name>
    <dbReference type="NCBI Taxonomy" id="296719"/>
    <lineage>
        <taxon>Eukaryota</taxon>
        <taxon>Viridiplantae</taxon>
        <taxon>Streptophyta</taxon>
        <taxon>Embryophyta</taxon>
        <taxon>Tracheophyta</taxon>
        <taxon>Spermatophyta</taxon>
        <taxon>Magnoliopsida</taxon>
        <taxon>Liliopsida</taxon>
        <taxon>Poales</taxon>
        <taxon>Bromeliaceae</taxon>
        <taxon>Bromelioideae</taxon>
        <taxon>Ananas</taxon>
    </lineage>
</organism>
<feature type="domain" description="Reticulon" evidence="8">
    <location>
        <begin position="65"/>
        <end position="250"/>
    </location>
</feature>
<evidence type="ECO:0000256" key="2">
    <source>
        <dbReference type="ARBA" id="ARBA00022692"/>
    </source>
</evidence>
<evidence type="ECO:0000256" key="6">
    <source>
        <dbReference type="RuleBase" id="RU363132"/>
    </source>
</evidence>
<dbReference type="Pfam" id="PF02453">
    <property type="entry name" value="Reticulon"/>
    <property type="match status" value="1"/>
</dbReference>
<dbReference type="PROSITE" id="PS50845">
    <property type="entry name" value="RETICULON"/>
    <property type="match status" value="1"/>
</dbReference>
<feature type="region of interest" description="Disordered" evidence="7">
    <location>
        <begin position="1"/>
        <end position="26"/>
    </location>
</feature>
<dbReference type="AlphaFoldDB" id="A0A6V7QG79"/>
<dbReference type="GO" id="GO:0005789">
    <property type="term" value="C:endoplasmic reticulum membrane"/>
    <property type="evidence" value="ECO:0007669"/>
    <property type="project" value="UniProtKB-SubCell"/>
</dbReference>
<keyword evidence="4 6" id="KW-1133">Transmembrane helix</keyword>
<keyword evidence="5 6" id="KW-0472">Membrane</keyword>
<proteinExistence type="predicted"/>
<sequence length="250" mass="28047">MDSSAQDASNGEITVDSRKERSSDQCSSSAAGYRLFGRQRSMHQIIGEGKLEAHVADNFLITNPAADVILWKWRRVSFGIIIVATAAWILFEKSGLSFLTVCSDVLLILIVVQFIRVKTAALLDKQLKPLPELVLSEEMVNNAAASFRVKVNHMLLMAHDITLGKDFRLFFQVVVFLWLLSVVGGFISFVTFVYIGIIVSITIPALYNKFEAHVDRCAGLVHQKFSKHYKIVDENVISRLPRSFVRDKDA</sequence>
<evidence type="ECO:0000256" key="1">
    <source>
        <dbReference type="ARBA" id="ARBA00004477"/>
    </source>
</evidence>
<comment type="subcellular location">
    <subcellularLocation>
        <location evidence="1 6">Endoplasmic reticulum membrane</location>
        <topology evidence="1 6">Multi-pass membrane protein</topology>
    </subcellularLocation>
</comment>
<dbReference type="PANTHER" id="PTHR10994:SF67">
    <property type="entry name" value="RETICULON-LIKE PROTEIN B16"/>
    <property type="match status" value="1"/>
</dbReference>
<name>A0A6V7QG79_ANACO</name>
<keyword evidence="3 6" id="KW-0256">Endoplasmic reticulum</keyword>
<evidence type="ECO:0000256" key="5">
    <source>
        <dbReference type="ARBA" id="ARBA00023136"/>
    </source>
</evidence>
<feature type="transmembrane region" description="Helical" evidence="6">
    <location>
        <begin position="97"/>
        <end position="115"/>
    </location>
</feature>
<feature type="transmembrane region" description="Helical" evidence="6">
    <location>
        <begin position="73"/>
        <end position="91"/>
    </location>
</feature>
<feature type="compositionally biased region" description="Polar residues" evidence="7">
    <location>
        <begin position="1"/>
        <end position="12"/>
    </location>
</feature>
<evidence type="ECO:0000256" key="7">
    <source>
        <dbReference type="SAM" id="MobiDB-lite"/>
    </source>
</evidence>
<evidence type="ECO:0000256" key="4">
    <source>
        <dbReference type="ARBA" id="ARBA00022989"/>
    </source>
</evidence>
<evidence type="ECO:0000259" key="8">
    <source>
        <dbReference type="PROSITE" id="PS50845"/>
    </source>
</evidence>
<dbReference type="EMBL" id="LR862135">
    <property type="protein sequence ID" value="CAD1841855.1"/>
    <property type="molecule type" value="Genomic_DNA"/>
</dbReference>
<dbReference type="GO" id="GO:0009617">
    <property type="term" value="P:response to bacterium"/>
    <property type="evidence" value="ECO:0007669"/>
    <property type="project" value="InterPro"/>
</dbReference>
<feature type="transmembrane region" description="Helical" evidence="6">
    <location>
        <begin position="174"/>
        <end position="207"/>
    </location>
</feature>
<evidence type="ECO:0000256" key="3">
    <source>
        <dbReference type="ARBA" id="ARBA00022824"/>
    </source>
</evidence>